<reference evidence="1" key="1">
    <citation type="submission" date="2016-08" db="EMBL/GenBank/DDBJ databases">
        <title>Complete Genome Seqeunce of Paenibacillus sp. nov. IHBB 9852 from high altitute lake of Indian trans-Himalayas.</title>
        <authorList>
            <person name="Kiran S."/>
            <person name="Swarnkar M.K."/>
            <person name="Rana A."/>
            <person name="Tewari R."/>
            <person name="Gulati A."/>
        </authorList>
    </citation>
    <scope>NUCLEOTIDE SEQUENCE [LARGE SCALE GENOMIC DNA]</scope>
    <source>
        <strain evidence="1">IHBB 9852</strain>
    </source>
</reference>
<reference evidence="2 3" key="2">
    <citation type="submission" date="2016-12" db="EMBL/GenBank/DDBJ databases">
        <title>Genome sequencing and description of Paenibacillus sp. nov. from high altitude lake in the Indian Trans- Himalayas.</title>
        <authorList>
            <person name="Kiran S."/>
            <person name="Swarnkar M.K."/>
            <person name="Rana A."/>
            <person name="Tewari R."/>
            <person name="Gulati A."/>
        </authorList>
    </citation>
    <scope>NUCLEOTIDE SEQUENCE [LARGE SCALE GENOMIC DNA]</scope>
    <source>
        <strain evidence="2 3">IHBB 9951</strain>
    </source>
</reference>
<dbReference type="KEGG" id="pib:BBD41_19120"/>
<protein>
    <submittedName>
        <fullName evidence="1">Transcriptional regulator</fullName>
    </submittedName>
</protein>
<dbReference type="InterPro" id="IPR006524">
    <property type="entry name" value="ArpU-like"/>
</dbReference>
<dbReference type="NCBIfam" id="TIGR01637">
    <property type="entry name" value="phage_arpU"/>
    <property type="match status" value="1"/>
</dbReference>
<evidence type="ECO:0000313" key="2">
    <source>
        <dbReference type="EMBL" id="OOC63309.1"/>
    </source>
</evidence>
<dbReference type="EMBL" id="MRVI01000001">
    <property type="protein sequence ID" value="OOC63309.1"/>
    <property type="molecule type" value="Genomic_DNA"/>
</dbReference>
<dbReference type="RefSeq" id="WP_077568043.1">
    <property type="nucleotide sequence ID" value="NZ_CP016809.1"/>
</dbReference>
<proteinExistence type="predicted"/>
<dbReference type="Proteomes" id="UP000189059">
    <property type="component" value="Unassembled WGS sequence"/>
</dbReference>
<organism evidence="1">
    <name type="scientific">Paenibacillus ihbetae</name>
    <dbReference type="NCBI Taxonomy" id="1870820"/>
    <lineage>
        <taxon>Bacteria</taxon>
        <taxon>Bacillati</taxon>
        <taxon>Bacillota</taxon>
        <taxon>Bacilli</taxon>
        <taxon>Bacillales</taxon>
        <taxon>Paenibacillaceae</taxon>
        <taxon>Paenibacillus</taxon>
    </lineage>
</organism>
<evidence type="ECO:0000313" key="3">
    <source>
        <dbReference type="Proteomes" id="UP000189059"/>
    </source>
</evidence>
<sequence length="169" mass="19720">MNHMLPELDRRKTQYAIEAVFEKYRIYKTITFEMREASVTASYTERFHGPTNVTSDQTAKVAIYNVDMPAARKHYCETIESIVERLGAREQLLIRERYMKQDDVYDYKVYNHIFDPPVSKDTYVKIRTRAFYKMALVLADLGMLPLDTLVKPLTRLKKNEGAEAVGALR</sequence>
<dbReference type="OrthoDB" id="1797434at2"/>
<evidence type="ECO:0000313" key="1">
    <source>
        <dbReference type="EMBL" id="ANY74509.1"/>
    </source>
</evidence>
<name>A0A1B2E3H3_9BACL</name>
<dbReference type="AlphaFoldDB" id="A0A1B2E3H3"/>
<dbReference type="EMBL" id="CP016809">
    <property type="protein sequence ID" value="ANY74509.1"/>
    <property type="molecule type" value="Genomic_DNA"/>
</dbReference>
<gene>
    <name evidence="2" type="ORF">BBD40_16435</name>
    <name evidence="1" type="ORF">BBD41_19120</name>
</gene>
<keyword evidence="3" id="KW-1185">Reference proteome</keyword>
<accession>A0A1B2E3H3</accession>